<dbReference type="PROSITE" id="PS50837">
    <property type="entry name" value="NACHT"/>
    <property type="match status" value="1"/>
</dbReference>
<dbReference type="AlphaFoldDB" id="A0AAI8KA03"/>
<dbReference type="PANTHER" id="PTHR28623:SF2">
    <property type="entry name" value="PROTEIN FAM118A"/>
    <property type="match status" value="1"/>
</dbReference>
<dbReference type="Pfam" id="PF13289">
    <property type="entry name" value="SIR2_2"/>
    <property type="match status" value="1"/>
</dbReference>
<dbReference type="InterPro" id="IPR027417">
    <property type="entry name" value="P-loop_NTPase"/>
</dbReference>
<feature type="domain" description="NACHT" evidence="3">
    <location>
        <begin position="387"/>
        <end position="518"/>
    </location>
</feature>
<dbReference type="PANTHER" id="PTHR28623">
    <property type="entry name" value="PROTEIN FAM118B"/>
    <property type="match status" value="1"/>
</dbReference>
<evidence type="ECO:0000313" key="4">
    <source>
        <dbReference type="EMBL" id="AXO87756.1"/>
    </source>
</evidence>
<evidence type="ECO:0000256" key="1">
    <source>
        <dbReference type="ARBA" id="ARBA00022553"/>
    </source>
</evidence>
<proteinExistence type="predicted"/>
<keyword evidence="5" id="KW-1185">Reference proteome</keyword>
<dbReference type="RefSeq" id="WP_116887865.1">
    <property type="nucleotide sequence ID" value="NZ_CP031641.1"/>
</dbReference>
<dbReference type="Proteomes" id="UP000258127">
    <property type="component" value="Chromosome"/>
</dbReference>
<keyword evidence="2" id="KW-0007">Acetylation</keyword>
<evidence type="ECO:0000313" key="5">
    <source>
        <dbReference type="Proteomes" id="UP000258127"/>
    </source>
</evidence>
<sequence length="1127" mass="126025">MSVDAAVVIKKLQESVASGDLVVIIGTGVSIGLTNNKRPSLSWQGLIADGLQYASQKGKIRPSQSESWNKLLHSEDMDDMLGAAEFVGRKLSAPDGDLYFRWLESVFSDDKTDNPNLEEALRQIKLCGVPICTLNYDGLLEKVTGLPSIDLTDLRKASEWVRRETPGIFHLHGQWRNPASCVLGIRDYADAVADQPRGLIQKNLSTFKRLLFIGCGDTFSDPNFSALIAWLKLNMQSSAPQHYALVTDDQYPVRHADESWHGFVEPLSYGSKHTDLPGFITKLFNFPGLVSSPASSRASTSTHEAVIEDYKQFLIRDCGQMTIEGVRADMDTAQRRFDLEKLFVPLQLEACPPDIPASDPERDEKLKAWVDENKEPLAFGQIFEKKRGLALLALPGGGKTLLLKRLAVAYASPSRRANSADDLPDIDTVPVLIRCREWRDYIQLPILTLFKKFSDITGQPGLTKFSSAIIPRLKSGNVLLLIDGLDEIHVNSDREIFVDNLQRFLSEYPKIRVVITSREAGFNLVAAKIAGFCERWRVAPLNLEAMKTLSLHWHQLMAPGSKEAEEEGVALANHLYQSISLRRLAENPLLLTMLLVVKHGAGRLPPNRVSLYGRAVDVLLDTWNIKGHEPLNIWEAVPQLAFIALELMQGGAQTATEKELLAILERARATVPLISRYAKDTPYEFLKRVELRSSLLLEAGHQVENGITVPFYQFRHLTFQEYLASVALAEGHYEGYSPRNSVIKPIAKKLVSDEWKEVIPMVAVLAGKRASPIAAALITKAKQLHKKALENNKFPGSEEWKSYPWTLPAPIARLLQIFVEEAQIEPRELSEAMPLVAYFSKGCSADYDWKALARGPYAIDFLDEVWKLYEPMDWDDETWIKNSFANFVSSMKSGDYLNSSEFKQDTMEGLSASEPRVICCALMTYLGSLWHGSVRINKETPEEILDAAEKLIHHSSLAVAYAATWCWSLIYLNIAGKRGGKAKPSVETLDIYLHRYLTALPNMAGLVAFSISTIAGLERSYWKPALAPDVVLRLRGEIEDEAVEGYLKRDKFALAVICFHSQKIIDDTALVDFIARVRGSNIDHRDGMDRMLSQLGEYGKTTLVKLKDKDAAGVRKRQKSIKSEMST</sequence>
<dbReference type="GO" id="GO:0016301">
    <property type="term" value="F:kinase activity"/>
    <property type="evidence" value="ECO:0007669"/>
    <property type="project" value="UniProtKB-KW"/>
</dbReference>
<organism evidence="4 5">
    <name type="scientific">Pseudomonas parafulva</name>
    <dbReference type="NCBI Taxonomy" id="157782"/>
    <lineage>
        <taxon>Bacteria</taxon>
        <taxon>Pseudomonadati</taxon>
        <taxon>Pseudomonadota</taxon>
        <taxon>Gammaproteobacteria</taxon>
        <taxon>Pseudomonadales</taxon>
        <taxon>Pseudomonadaceae</taxon>
        <taxon>Pseudomonas</taxon>
    </lineage>
</organism>
<keyword evidence="1" id="KW-0597">Phosphoprotein</keyword>
<dbReference type="InterPro" id="IPR007111">
    <property type="entry name" value="NACHT_NTPase"/>
</dbReference>
<keyword evidence="4" id="KW-0418">Kinase</keyword>
<dbReference type="SUPFAM" id="SSF52540">
    <property type="entry name" value="P-loop containing nucleoside triphosphate hydrolases"/>
    <property type="match status" value="1"/>
</dbReference>
<accession>A0AAI8KA03</accession>
<evidence type="ECO:0000259" key="3">
    <source>
        <dbReference type="PROSITE" id="PS50837"/>
    </source>
</evidence>
<protein>
    <submittedName>
        <fullName evidence="4">Histidine kinase</fullName>
    </submittedName>
</protein>
<keyword evidence="4" id="KW-0808">Transferase</keyword>
<evidence type="ECO:0000256" key="2">
    <source>
        <dbReference type="ARBA" id="ARBA00022990"/>
    </source>
</evidence>
<dbReference type="Gene3D" id="3.40.50.300">
    <property type="entry name" value="P-loop containing nucleotide triphosphate hydrolases"/>
    <property type="match status" value="1"/>
</dbReference>
<gene>
    <name evidence="4" type="ORF">DZC75_06925</name>
</gene>
<dbReference type="EMBL" id="CP031641">
    <property type="protein sequence ID" value="AXO87756.1"/>
    <property type="molecule type" value="Genomic_DNA"/>
</dbReference>
<dbReference type="InterPro" id="IPR038916">
    <property type="entry name" value="FAM118"/>
</dbReference>
<name>A0AAI8KA03_9PSED</name>
<reference evidence="4 5" key="1">
    <citation type="submission" date="2018-08" db="EMBL/GenBank/DDBJ databases">
        <authorList>
            <person name="Lee Y."/>
            <person name="Kakembo D."/>
        </authorList>
    </citation>
    <scope>NUCLEOTIDE SEQUENCE [LARGE SCALE GENOMIC DNA]</scope>
    <source>
        <strain evidence="4 5">JBCS1880</strain>
    </source>
</reference>